<evidence type="ECO:0000256" key="1">
    <source>
        <dbReference type="SAM" id="SignalP"/>
    </source>
</evidence>
<protein>
    <recommendedName>
        <fullName evidence="4">Lipoprotein</fullName>
    </recommendedName>
</protein>
<feature type="chain" id="PRO_5046693264" description="Lipoprotein" evidence="1">
    <location>
        <begin position="28"/>
        <end position="285"/>
    </location>
</feature>
<evidence type="ECO:0000313" key="3">
    <source>
        <dbReference type="Proteomes" id="UP000658793"/>
    </source>
</evidence>
<accession>A0ABQ1H864</accession>
<dbReference type="PROSITE" id="PS51257">
    <property type="entry name" value="PROKAR_LIPOPROTEIN"/>
    <property type="match status" value="1"/>
</dbReference>
<dbReference type="RefSeq" id="WP_188491440.1">
    <property type="nucleotide sequence ID" value="NZ_BMGA01000001.1"/>
</dbReference>
<evidence type="ECO:0000313" key="2">
    <source>
        <dbReference type="EMBL" id="GGA64138.1"/>
    </source>
</evidence>
<feature type="signal peptide" evidence="1">
    <location>
        <begin position="1"/>
        <end position="27"/>
    </location>
</feature>
<gene>
    <name evidence="2" type="ORF">GCM10008015_01300</name>
</gene>
<comment type="caution">
    <text evidence="2">The sequence shown here is derived from an EMBL/GenBank/DDBJ whole genome shotgun (WGS) entry which is preliminary data.</text>
</comment>
<reference evidence="3" key="1">
    <citation type="journal article" date="2019" name="Int. J. Syst. Evol. Microbiol.">
        <title>The Global Catalogue of Microorganisms (GCM) 10K type strain sequencing project: providing services to taxonomists for standard genome sequencing and annotation.</title>
        <authorList>
            <consortium name="The Broad Institute Genomics Platform"/>
            <consortium name="The Broad Institute Genome Sequencing Center for Infectious Disease"/>
            <person name="Wu L."/>
            <person name="Ma J."/>
        </authorList>
    </citation>
    <scope>NUCLEOTIDE SEQUENCE [LARGE SCALE GENOMIC DNA]</scope>
    <source>
        <strain evidence="3">CGMCC 1.12811</strain>
    </source>
</reference>
<sequence length="285" mass="31358">MKTKILLIAVFFTILTFFSCSSNDATADNTAVVSSDDVALTAKIDTSLEDIDAITEDQFNAQQSISGKIDSYRKSILPSCATINTVLTNNVWTRTINFGTEGCTLANGNTIKGKIIISFTNDFSTSTHSISYTFEGFYHNGKLIEGNKNTTYTKKTTDLLNEIHPVMTHSIDMTVTFDDGKIYKITGTRTREMVEGFSTPLEWEDNVFLVTGNSNITKKDGTVITCTITNPLRFEMSCRSPFPISGTKTITKNNSTATLDFGDGDCDSLATITIDNVRTEISLRK</sequence>
<keyword evidence="3" id="KW-1185">Reference proteome</keyword>
<keyword evidence="1" id="KW-0732">Signal</keyword>
<dbReference type="EMBL" id="BMGA01000001">
    <property type="protein sequence ID" value="GGA64138.1"/>
    <property type="molecule type" value="Genomic_DNA"/>
</dbReference>
<proteinExistence type="predicted"/>
<evidence type="ECO:0008006" key="4">
    <source>
        <dbReference type="Google" id="ProtNLM"/>
    </source>
</evidence>
<organism evidence="2 3">
    <name type="scientific">Flavobacterium palustre</name>
    <dbReference type="NCBI Taxonomy" id="1476463"/>
    <lineage>
        <taxon>Bacteria</taxon>
        <taxon>Pseudomonadati</taxon>
        <taxon>Bacteroidota</taxon>
        <taxon>Flavobacteriia</taxon>
        <taxon>Flavobacteriales</taxon>
        <taxon>Flavobacteriaceae</taxon>
        <taxon>Flavobacterium</taxon>
    </lineage>
</organism>
<dbReference type="Proteomes" id="UP000658793">
    <property type="component" value="Unassembled WGS sequence"/>
</dbReference>
<name>A0ABQ1H864_9FLAO</name>